<protein>
    <recommendedName>
        <fullName evidence="9">Plasma membrane proteolipid 3</fullName>
    </recommendedName>
</protein>
<dbReference type="RefSeq" id="XP_064708955.1">
    <property type="nucleotide sequence ID" value="XM_064855366.1"/>
</dbReference>
<evidence type="ECO:0000313" key="7">
    <source>
        <dbReference type="EMBL" id="KAK5057837.1"/>
    </source>
</evidence>
<evidence type="ECO:0000256" key="4">
    <source>
        <dbReference type="ARBA" id="ARBA00022989"/>
    </source>
</evidence>
<evidence type="ECO:0000256" key="5">
    <source>
        <dbReference type="ARBA" id="ARBA00023136"/>
    </source>
</evidence>
<proteinExistence type="inferred from homology"/>
<dbReference type="Pfam" id="PF01679">
    <property type="entry name" value="Pmp3"/>
    <property type="match status" value="1"/>
</dbReference>
<dbReference type="Proteomes" id="UP001358417">
    <property type="component" value="Unassembled WGS sequence"/>
</dbReference>
<evidence type="ECO:0000256" key="2">
    <source>
        <dbReference type="ARBA" id="ARBA00009530"/>
    </source>
</evidence>
<reference evidence="7 8" key="1">
    <citation type="submission" date="2023-08" db="EMBL/GenBank/DDBJ databases">
        <title>Black Yeasts Isolated from many extreme environments.</title>
        <authorList>
            <person name="Coleine C."/>
            <person name="Stajich J.E."/>
            <person name="Selbmann L."/>
        </authorList>
    </citation>
    <scope>NUCLEOTIDE SEQUENCE [LARGE SCALE GENOMIC DNA]</scope>
    <source>
        <strain evidence="7 8">CCFEE 5792</strain>
    </source>
</reference>
<comment type="similarity">
    <text evidence="2">Belongs to the UPF0057 (PMP3) family.</text>
</comment>
<organism evidence="7 8">
    <name type="scientific">Exophiala bonariae</name>
    <dbReference type="NCBI Taxonomy" id="1690606"/>
    <lineage>
        <taxon>Eukaryota</taxon>
        <taxon>Fungi</taxon>
        <taxon>Dikarya</taxon>
        <taxon>Ascomycota</taxon>
        <taxon>Pezizomycotina</taxon>
        <taxon>Eurotiomycetes</taxon>
        <taxon>Chaetothyriomycetidae</taxon>
        <taxon>Chaetothyriales</taxon>
        <taxon>Herpotrichiellaceae</taxon>
        <taxon>Exophiala</taxon>
    </lineage>
</organism>
<dbReference type="PANTHER" id="PTHR21659:SF112">
    <property type="entry name" value="PROTEIN SNA2-RELATED"/>
    <property type="match status" value="1"/>
</dbReference>
<dbReference type="EMBL" id="JAVRRD010000006">
    <property type="protein sequence ID" value="KAK5057837.1"/>
    <property type="molecule type" value="Genomic_DNA"/>
</dbReference>
<sequence length="71" mass="7958">MSKPPSSTSDVLLYFLALFLPPLAVFLKTGCDSNFFINILLSILGWLPGVIHAWWVISKFERPAPVVVQRV</sequence>
<keyword evidence="5 6" id="KW-0472">Membrane</keyword>
<dbReference type="PROSITE" id="PS01309">
    <property type="entry name" value="UPF0057"/>
    <property type="match status" value="1"/>
</dbReference>
<gene>
    <name evidence="7" type="ORF">LTR84_011838</name>
</gene>
<evidence type="ECO:0000256" key="1">
    <source>
        <dbReference type="ARBA" id="ARBA00004370"/>
    </source>
</evidence>
<feature type="transmembrane region" description="Helical" evidence="6">
    <location>
        <begin position="12"/>
        <end position="29"/>
    </location>
</feature>
<comment type="subcellular location">
    <subcellularLocation>
        <location evidence="1">Membrane</location>
    </subcellularLocation>
</comment>
<dbReference type="PANTHER" id="PTHR21659">
    <property type="entry name" value="HYDROPHOBIC PROTEIN RCI2 LOW TEMPERATURE AND SALT RESPONSIVE PROTEIN LTI6 -RELATED"/>
    <property type="match status" value="1"/>
</dbReference>
<keyword evidence="8" id="KW-1185">Reference proteome</keyword>
<keyword evidence="4 6" id="KW-1133">Transmembrane helix</keyword>
<keyword evidence="3 6" id="KW-0812">Transmembrane</keyword>
<evidence type="ECO:0000256" key="3">
    <source>
        <dbReference type="ARBA" id="ARBA00022692"/>
    </source>
</evidence>
<feature type="transmembrane region" description="Helical" evidence="6">
    <location>
        <begin position="35"/>
        <end position="57"/>
    </location>
</feature>
<accession>A0AAV9NHK0</accession>
<comment type="caution">
    <text evidence="7">The sequence shown here is derived from an EMBL/GenBank/DDBJ whole genome shotgun (WGS) entry which is preliminary data.</text>
</comment>
<dbReference type="GeneID" id="89979988"/>
<evidence type="ECO:0008006" key="9">
    <source>
        <dbReference type="Google" id="ProtNLM"/>
    </source>
</evidence>
<name>A0AAV9NHK0_9EURO</name>
<evidence type="ECO:0000313" key="8">
    <source>
        <dbReference type="Proteomes" id="UP001358417"/>
    </source>
</evidence>
<dbReference type="InterPro" id="IPR000612">
    <property type="entry name" value="PMP3"/>
</dbReference>
<evidence type="ECO:0000256" key="6">
    <source>
        <dbReference type="SAM" id="Phobius"/>
    </source>
</evidence>
<dbReference type="GO" id="GO:0016020">
    <property type="term" value="C:membrane"/>
    <property type="evidence" value="ECO:0007669"/>
    <property type="project" value="UniProtKB-SubCell"/>
</dbReference>
<dbReference type="AlphaFoldDB" id="A0AAV9NHK0"/>